<dbReference type="InterPro" id="IPR027417">
    <property type="entry name" value="P-loop_NTPase"/>
</dbReference>
<dbReference type="PANTHER" id="PTHR43384">
    <property type="entry name" value="SEPTUM SITE-DETERMINING PROTEIN MIND HOMOLOG, CHLOROPLASTIC-RELATED"/>
    <property type="match status" value="1"/>
</dbReference>
<accession>A0A6B8M7M7</accession>
<sequence>MSDTAIERASRNDAANQIAPVPRISIQAFCESQDVANVIESAATDRRMSKTHVKVHMGGLPAAIEAYRTAPTPNLIVLETYADRATLLDQLDGLAEFCDAGTKVMVVGHENDIALYRELTSRGVSDYVVAPIEVLSFISQVSHLYNGPTSDVLGRTIAIVGAKGGVGSSTIAHNLAWSISRLLEYQTVIVDLDLPFGTAGLDFNQDPPQGVADAVFSPERLDTAFVDRLLSKCSDTLSILAAPATVDRLYDLPEQAFDATLDILRSTTPCSILDVPHQWSGWTKRVLVAADEVVIVSAPDLANLRNTKTIIDSLRTTRVNDHPPRVILNMVGVPRRPEISLSEFAKAIEIEPFGVVPFEPKLFGTAANNGQMLAEVEAGSKIVETLDDIGRLLMGRGAARRAKKTLLSPLLEKLAARKKAS</sequence>
<dbReference type="Gene3D" id="3.40.50.2300">
    <property type="match status" value="1"/>
</dbReference>
<feature type="domain" description="CobQ/CobB/MinD/ParA nucleotide binding" evidence="3">
    <location>
        <begin position="157"/>
        <end position="363"/>
    </location>
</feature>
<dbReference type="GO" id="GO:0005524">
    <property type="term" value="F:ATP binding"/>
    <property type="evidence" value="ECO:0007669"/>
    <property type="project" value="UniProtKB-KW"/>
</dbReference>
<evidence type="ECO:0000259" key="3">
    <source>
        <dbReference type="Pfam" id="PF01656"/>
    </source>
</evidence>
<dbReference type="Gene3D" id="3.40.50.300">
    <property type="entry name" value="P-loop containing nucleotide triphosphate hydrolases"/>
    <property type="match status" value="1"/>
</dbReference>
<keyword evidence="5" id="KW-1185">Reference proteome</keyword>
<dbReference type="Proteomes" id="UP000422569">
    <property type="component" value="Chromosome"/>
</dbReference>
<dbReference type="KEGG" id="mpar:F7D14_14225"/>
<dbReference type="GO" id="GO:0051782">
    <property type="term" value="P:negative regulation of cell division"/>
    <property type="evidence" value="ECO:0007669"/>
    <property type="project" value="TreeGrafter"/>
</dbReference>
<evidence type="ECO:0000256" key="1">
    <source>
        <dbReference type="ARBA" id="ARBA00022741"/>
    </source>
</evidence>
<organism evidence="4 5">
    <name type="scientific">Methylocystis parvus</name>
    <dbReference type="NCBI Taxonomy" id="134"/>
    <lineage>
        <taxon>Bacteria</taxon>
        <taxon>Pseudomonadati</taxon>
        <taxon>Pseudomonadota</taxon>
        <taxon>Alphaproteobacteria</taxon>
        <taxon>Hyphomicrobiales</taxon>
        <taxon>Methylocystaceae</taxon>
        <taxon>Methylocystis</taxon>
    </lineage>
</organism>
<protein>
    <submittedName>
        <fullName evidence="4">AAA family ATPase</fullName>
    </submittedName>
</protein>
<dbReference type="GO" id="GO:0009898">
    <property type="term" value="C:cytoplasmic side of plasma membrane"/>
    <property type="evidence" value="ECO:0007669"/>
    <property type="project" value="TreeGrafter"/>
</dbReference>
<dbReference type="SUPFAM" id="SSF52540">
    <property type="entry name" value="P-loop containing nucleoside triphosphate hydrolases"/>
    <property type="match status" value="1"/>
</dbReference>
<evidence type="ECO:0000313" key="5">
    <source>
        <dbReference type="Proteomes" id="UP000422569"/>
    </source>
</evidence>
<keyword evidence="1" id="KW-0547">Nucleotide-binding</keyword>
<dbReference type="RefSeq" id="WP_016918047.1">
    <property type="nucleotide sequence ID" value="NZ_CP044331.1"/>
</dbReference>
<dbReference type="PANTHER" id="PTHR43384:SF6">
    <property type="entry name" value="SEPTUM SITE-DETERMINING PROTEIN MIND HOMOLOG, CHLOROPLASTIC"/>
    <property type="match status" value="1"/>
</dbReference>
<name>A0A6B8M7M7_9HYPH</name>
<reference evidence="4 5" key="1">
    <citation type="submission" date="2019-09" db="EMBL/GenBank/DDBJ databases">
        <title>Isolation and complete genome sequencing of Methylocystis species.</title>
        <authorList>
            <person name="Rumah B.L."/>
            <person name="Stead C.E."/>
            <person name="Stevens B.C."/>
            <person name="Minton N.P."/>
            <person name="Grosse-Honebrink A."/>
            <person name="Zhang Y."/>
        </authorList>
    </citation>
    <scope>NUCLEOTIDE SEQUENCE [LARGE SCALE GENOMIC DNA]</scope>
    <source>
        <strain evidence="4 5">BRCS2</strain>
    </source>
</reference>
<dbReference type="InterPro" id="IPR050625">
    <property type="entry name" value="ParA/MinD_ATPase"/>
</dbReference>
<evidence type="ECO:0000256" key="2">
    <source>
        <dbReference type="ARBA" id="ARBA00022840"/>
    </source>
</evidence>
<dbReference type="GO" id="GO:0016887">
    <property type="term" value="F:ATP hydrolysis activity"/>
    <property type="evidence" value="ECO:0007669"/>
    <property type="project" value="TreeGrafter"/>
</dbReference>
<proteinExistence type="predicted"/>
<keyword evidence="2" id="KW-0067">ATP-binding</keyword>
<evidence type="ECO:0000313" key="4">
    <source>
        <dbReference type="EMBL" id="QGM98516.1"/>
    </source>
</evidence>
<dbReference type="EMBL" id="CP044331">
    <property type="protein sequence ID" value="QGM98516.1"/>
    <property type="molecule type" value="Genomic_DNA"/>
</dbReference>
<dbReference type="Pfam" id="PF01656">
    <property type="entry name" value="CbiA"/>
    <property type="match status" value="1"/>
</dbReference>
<gene>
    <name evidence="4" type="ORF">F7D14_14225</name>
</gene>
<dbReference type="InterPro" id="IPR002586">
    <property type="entry name" value="CobQ/CobB/MinD/ParA_Nub-bd_dom"/>
</dbReference>
<dbReference type="GO" id="GO:0005829">
    <property type="term" value="C:cytosol"/>
    <property type="evidence" value="ECO:0007669"/>
    <property type="project" value="TreeGrafter"/>
</dbReference>
<dbReference type="AlphaFoldDB" id="A0A6B8M7M7"/>